<dbReference type="RefSeq" id="WP_152264937.1">
    <property type="nucleotide sequence ID" value="NZ_VOKX01000098.1"/>
</dbReference>
<accession>A0A5N5W2R8</accession>
<dbReference type="Pfam" id="PF19054">
    <property type="entry name" value="DUF5753"/>
    <property type="match status" value="1"/>
</dbReference>
<dbReference type="Gene3D" id="1.10.260.40">
    <property type="entry name" value="lambda repressor-like DNA-binding domains"/>
    <property type="match status" value="1"/>
</dbReference>
<evidence type="ECO:0000313" key="2">
    <source>
        <dbReference type="EMBL" id="KAB7836903.1"/>
    </source>
</evidence>
<dbReference type="OrthoDB" id="4198278at2"/>
<proteinExistence type="predicted"/>
<dbReference type="CDD" id="cd00093">
    <property type="entry name" value="HTH_XRE"/>
    <property type="match status" value="1"/>
</dbReference>
<dbReference type="GO" id="GO:0003677">
    <property type="term" value="F:DNA binding"/>
    <property type="evidence" value="ECO:0007669"/>
    <property type="project" value="InterPro"/>
</dbReference>
<dbReference type="Pfam" id="PF13560">
    <property type="entry name" value="HTH_31"/>
    <property type="match status" value="1"/>
</dbReference>
<dbReference type="SUPFAM" id="SSF47413">
    <property type="entry name" value="lambda repressor-like DNA-binding domains"/>
    <property type="match status" value="1"/>
</dbReference>
<protein>
    <submittedName>
        <fullName evidence="2">Helix-turn-helix transcriptional regulator</fullName>
    </submittedName>
</protein>
<dbReference type="PROSITE" id="PS50943">
    <property type="entry name" value="HTH_CROC1"/>
    <property type="match status" value="1"/>
</dbReference>
<dbReference type="AlphaFoldDB" id="A0A5N5W2R8"/>
<dbReference type="InterPro" id="IPR001387">
    <property type="entry name" value="Cro/C1-type_HTH"/>
</dbReference>
<dbReference type="InterPro" id="IPR043917">
    <property type="entry name" value="DUF5753"/>
</dbReference>
<dbReference type="InterPro" id="IPR010982">
    <property type="entry name" value="Lambda_DNA-bd_dom_sf"/>
</dbReference>
<dbReference type="SMART" id="SM00530">
    <property type="entry name" value="HTH_XRE"/>
    <property type="match status" value="1"/>
</dbReference>
<name>A0A5N5W2R8_STRMB</name>
<organism evidence="2 3">
    <name type="scientific">Streptomyces mobaraensis</name>
    <name type="common">Streptoverticillium mobaraense</name>
    <dbReference type="NCBI Taxonomy" id="35621"/>
    <lineage>
        <taxon>Bacteria</taxon>
        <taxon>Bacillati</taxon>
        <taxon>Actinomycetota</taxon>
        <taxon>Actinomycetes</taxon>
        <taxon>Kitasatosporales</taxon>
        <taxon>Streptomycetaceae</taxon>
        <taxon>Streptomyces</taxon>
    </lineage>
</organism>
<sequence>MSDPERLDPSRGIIARYASRLRELRVERGLTRAEVADRVFLSYSAIAKFEAGTRFPMEDVARLLDEVLGADGALFDLWGRVSDTPHARWALRLEKLEAGSREIRHLAGGIPALLQTEAYIRSILGRDMELFGGNLEEKVQFRLRRCDVLHSADPPELSTVVSEAALRMVVESPEVMREQLSHLVRMSERPYVSLRIIPFTSQSFSYTGQATLLFPKVGKPTLYTVAFEQGVFSTKPSEVAWHASLYDHIYNGALPEEASRAFISKVIEDEYHG</sequence>
<dbReference type="Proteomes" id="UP000327000">
    <property type="component" value="Unassembled WGS sequence"/>
</dbReference>
<comment type="caution">
    <text evidence="2">The sequence shown here is derived from an EMBL/GenBank/DDBJ whole genome shotgun (WGS) entry which is preliminary data.</text>
</comment>
<gene>
    <name evidence="2" type="ORF">FRZ00_24300</name>
</gene>
<reference evidence="2 3" key="1">
    <citation type="journal article" date="2019" name="Microb. Cell Fact.">
        <title>Exploring novel herbicidin analogues by transcriptional regulator overexpression and MS/MS molecular networking.</title>
        <authorList>
            <person name="Shi Y."/>
            <person name="Gu R."/>
            <person name="Li Y."/>
            <person name="Wang X."/>
            <person name="Ren W."/>
            <person name="Li X."/>
            <person name="Wang L."/>
            <person name="Xie Y."/>
            <person name="Hong B."/>
        </authorList>
    </citation>
    <scope>NUCLEOTIDE SEQUENCE [LARGE SCALE GENOMIC DNA]</scope>
    <source>
        <strain evidence="2 3">US-43</strain>
    </source>
</reference>
<evidence type="ECO:0000313" key="3">
    <source>
        <dbReference type="Proteomes" id="UP000327000"/>
    </source>
</evidence>
<keyword evidence="3" id="KW-1185">Reference proteome</keyword>
<dbReference type="EMBL" id="VOKX01000098">
    <property type="protein sequence ID" value="KAB7836903.1"/>
    <property type="molecule type" value="Genomic_DNA"/>
</dbReference>
<evidence type="ECO:0000259" key="1">
    <source>
        <dbReference type="PROSITE" id="PS50943"/>
    </source>
</evidence>
<feature type="domain" description="HTH cro/C1-type" evidence="1">
    <location>
        <begin position="21"/>
        <end position="75"/>
    </location>
</feature>